<sequence>MKIYAFKCLILIGLLLNKTYSQELVPPIQNYSPTDYSGASQNWDIAVDDSGVIYTANNQGLLVFDGLSWELFPLESQSIIRSVYPHNDRIYTGSYQEFGYWERTPNGCMDYISLTPLLEKFGMNSDEFWEITSHNGAIYFRSFGAVYEYRENRISKVEDVVSTALGVYNDKLIFAPRKNGLSYLDKDQNIKKLQGDLSLLDGVNIIDIEAKGDTLYIGSKESLYVYSNEKLSKVVNPDLNELLKRSELNHIVSVSNHEIILGTIKNGIAQYNLKTDDFHIYNRTSGLQNNTILGISYAKEKLWLALDKGVDRIDLNAPIKFYTDNTGELGAVYDLHKYKGDFYLASNTGVYSFTGDALQLIENAGDHTWNLEEIDGVLYANHNTGVYQIIDKSFIPIDTRTGSFSIDRINETTSNLLISHYTGVSKYNRNSGDLRELEELNFPVKNVVFEDINTFWAAHPYEGIYKISHSDFEDLKIEKIRSLGDNENFNPKVYKINNQIIAYVNDQWFKYNPFQDDFQLFNELKSFNGSGLISNGPDHYVFVNSETGNLLISDLMDEQISLGPKDLNFRLVKSNENFILENDSICYVTLNDGFARINLNILRKENKEQWVSQPFLKEFSDDIQRYSLEKKPVISYKNSHNITVKAGMPVSKANKLRYNLDGEETLSGTIESGTLNFRNLKHGNYHLKLSASGNNNEVSTTNFEFSIAPPWYFSGYMKLVYLLIVLALIFFIYWMNQQKLKKHQLQLEAKFEKEHSERLNRIEKERLINEIDLKRKELANTTMMAAKKNEVLMEIQGELNKDKGKFSNQFRLKHIMNKINNAVKNKDEWKVFETNFNEVHEDFFKDVLQKYPRLTSKDLKLCSYLKMNLSSKEIAPLMGISVRGVEVHRYRLRKKMDLDSDVNLTKFLIKNF</sequence>
<dbReference type="Gene3D" id="1.10.10.10">
    <property type="entry name" value="Winged helix-like DNA-binding domain superfamily/Winged helix DNA-binding domain"/>
    <property type="match status" value="1"/>
</dbReference>
<dbReference type="GO" id="GO:0003677">
    <property type="term" value="F:DNA binding"/>
    <property type="evidence" value="ECO:0007669"/>
    <property type="project" value="InterPro"/>
</dbReference>
<keyword evidence="1" id="KW-0472">Membrane</keyword>
<keyword evidence="4" id="KW-1185">Reference proteome</keyword>
<evidence type="ECO:0000313" key="4">
    <source>
        <dbReference type="Proteomes" id="UP000198858"/>
    </source>
</evidence>
<dbReference type="InterPro" id="IPR000792">
    <property type="entry name" value="Tscrpt_reg_LuxR_C"/>
</dbReference>
<dbReference type="SUPFAM" id="SSF46894">
    <property type="entry name" value="C-terminal effector domain of the bipartite response regulators"/>
    <property type="match status" value="1"/>
</dbReference>
<dbReference type="EMBL" id="LT629745">
    <property type="protein sequence ID" value="SDR73882.1"/>
    <property type="molecule type" value="Genomic_DNA"/>
</dbReference>
<dbReference type="AlphaFoldDB" id="A0A1H1LHV3"/>
<dbReference type="GO" id="GO:0006355">
    <property type="term" value="P:regulation of DNA-templated transcription"/>
    <property type="evidence" value="ECO:0007669"/>
    <property type="project" value="InterPro"/>
</dbReference>
<gene>
    <name evidence="3" type="ORF">SAMN04488552_0799</name>
</gene>
<organism evidence="3 4">
    <name type="scientific">Christiangramia echinicola</name>
    <dbReference type="NCBI Taxonomy" id="279359"/>
    <lineage>
        <taxon>Bacteria</taxon>
        <taxon>Pseudomonadati</taxon>
        <taxon>Bacteroidota</taxon>
        <taxon>Flavobacteriia</taxon>
        <taxon>Flavobacteriales</taxon>
        <taxon>Flavobacteriaceae</taxon>
        <taxon>Christiangramia</taxon>
    </lineage>
</organism>
<dbReference type="InterPro" id="IPR036388">
    <property type="entry name" value="WH-like_DNA-bd_sf"/>
</dbReference>
<keyword evidence="1" id="KW-0812">Transmembrane</keyword>
<dbReference type="InterPro" id="IPR013783">
    <property type="entry name" value="Ig-like_fold"/>
</dbReference>
<accession>A0A1H1LHV3</accession>
<dbReference type="PROSITE" id="PS50043">
    <property type="entry name" value="HTH_LUXR_2"/>
    <property type="match status" value="1"/>
</dbReference>
<dbReference type="Proteomes" id="UP000198858">
    <property type="component" value="Chromosome I"/>
</dbReference>
<reference evidence="3 4" key="1">
    <citation type="submission" date="2016-10" db="EMBL/GenBank/DDBJ databases">
        <authorList>
            <person name="Varghese N."/>
            <person name="Submissions S."/>
        </authorList>
    </citation>
    <scope>NUCLEOTIDE SEQUENCE [LARGE SCALE GENOMIC DNA]</scope>
    <source>
        <strain evidence="3 4">Mar_2010_102</strain>
    </source>
</reference>
<dbReference type="STRING" id="1250231.SAMN04488552_0799"/>
<feature type="domain" description="HTH luxR-type" evidence="2">
    <location>
        <begin position="847"/>
        <end position="912"/>
    </location>
</feature>
<evidence type="ECO:0000313" key="3">
    <source>
        <dbReference type="EMBL" id="SDR73882.1"/>
    </source>
</evidence>
<dbReference type="Gene3D" id="2.60.40.10">
    <property type="entry name" value="Immunoglobulins"/>
    <property type="match status" value="1"/>
</dbReference>
<name>A0A1H1LHV3_9FLAO</name>
<dbReference type="SMART" id="SM00421">
    <property type="entry name" value="HTH_LUXR"/>
    <property type="match status" value="1"/>
</dbReference>
<proteinExistence type="predicted"/>
<dbReference type="SUPFAM" id="SSF63829">
    <property type="entry name" value="Calcium-dependent phosphotriesterase"/>
    <property type="match status" value="1"/>
</dbReference>
<feature type="transmembrane region" description="Helical" evidence="1">
    <location>
        <begin position="711"/>
        <end position="734"/>
    </location>
</feature>
<protein>
    <submittedName>
        <fullName evidence="3">Regulatory protein, luxR family</fullName>
    </submittedName>
</protein>
<keyword evidence="1" id="KW-1133">Transmembrane helix</keyword>
<dbReference type="RefSeq" id="WP_089661382.1">
    <property type="nucleotide sequence ID" value="NZ_LT629745.1"/>
</dbReference>
<dbReference type="Pfam" id="PF00196">
    <property type="entry name" value="GerE"/>
    <property type="match status" value="1"/>
</dbReference>
<evidence type="ECO:0000256" key="1">
    <source>
        <dbReference type="SAM" id="Phobius"/>
    </source>
</evidence>
<dbReference type="InterPro" id="IPR016032">
    <property type="entry name" value="Sig_transdc_resp-reg_C-effctor"/>
</dbReference>
<dbReference type="Gene3D" id="2.130.10.10">
    <property type="entry name" value="YVTN repeat-like/Quinoprotein amine dehydrogenase"/>
    <property type="match status" value="1"/>
</dbReference>
<evidence type="ECO:0000259" key="2">
    <source>
        <dbReference type="PROSITE" id="PS50043"/>
    </source>
</evidence>
<dbReference type="InterPro" id="IPR015943">
    <property type="entry name" value="WD40/YVTN_repeat-like_dom_sf"/>
</dbReference>